<protein>
    <submittedName>
        <fullName evidence="2">Uncharacterized protein</fullName>
    </submittedName>
</protein>
<proteinExistence type="predicted"/>
<dbReference type="EMBL" id="JBHSMI010000013">
    <property type="protein sequence ID" value="MFC5402514.1"/>
    <property type="molecule type" value="Genomic_DNA"/>
</dbReference>
<sequence length="108" mass="12021">MWLGVPASVVSLMYVYLLSCRIRMGQRAIALTIGGLVLLLLFCVYGEYEKTHELLRELGGGTGKPDSVIYRFGWLNQYTNNLFLNGYTFVAGISLAALIGRVSNRLSR</sequence>
<name>A0ABW0HPS9_9BACL</name>
<feature type="transmembrane region" description="Helical" evidence="1">
    <location>
        <begin position="29"/>
        <end position="48"/>
    </location>
</feature>
<gene>
    <name evidence="2" type="ORF">ACFPOF_07165</name>
</gene>
<evidence type="ECO:0000313" key="3">
    <source>
        <dbReference type="Proteomes" id="UP001596113"/>
    </source>
</evidence>
<keyword evidence="3" id="KW-1185">Reference proteome</keyword>
<dbReference type="Proteomes" id="UP001596113">
    <property type="component" value="Unassembled WGS sequence"/>
</dbReference>
<dbReference type="RefSeq" id="WP_378131031.1">
    <property type="nucleotide sequence ID" value="NZ_JBHSMI010000013.1"/>
</dbReference>
<comment type="caution">
    <text evidence="2">The sequence shown here is derived from an EMBL/GenBank/DDBJ whole genome shotgun (WGS) entry which is preliminary data.</text>
</comment>
<keyword evidence="1" id="KW-1133">Transmembrane helix</keyword>
<keyword evidence="1" id="KW-0812">Transmembrane</keyword>
<accession>A0ABW0HPS9</accession>
<feature type="transmembrane region" description="Helical" evidence="1">
    <location>
        <begin position="6"/>
        <end position="22"/>
    </location>
</feature>
<organism evidence="2 3">
    <name type="scientific">Cohnella soli</name>
    <dbReference type="NCBI Taxonomy" id="425005"/>
    <lineage>
        <taxon>Bacteria</taxon>
        <taxon>Bacillati</taxon>
        <taxon>Bacillota</taxon>
        <taxon>Bacilli</taxon>
        <taxon>Bacillales</taxon>
        <taxon>Paenibacillaceae</taxon>
        <taxon>Cohnella</taxon>
    </lineage>
</organism>
<reference evidence="3" key="1">
    <citation type="journal article" date="2019" name="Int. J. Syst. Evol. Microbiol.">
        <title>The Global Catalogue of Microorganisms (GCM) 10K type strain sequencing project: providing services to taxonomists for standard genome sequencing and annotation.</title>
        <authorList>
            <consortium name="The Broad Institute Genomics Platform"/>
            <consortium name="The Broad Institute Genome Sequencing Center for Infectious Disease"/>
            <person name="Wu L."/>
            <person name="Ma J."/>
        </authorList>
    </citation>
    <scope>NUCLEOTIDE SEQUENCE [LARGE SCALE GENOMIC DNA]</scope>
    <source>
        <strain evidence="3">CGMCC 1.18575</strain>
    </source>
</reference>
<feature type="transmembrane region" description="Helical" evidence="1">
    <location>
        <begin position="82"/>
        <end position="102"/>
    </location>
</feature>
<evidence type="ECO:0000256" key="1">
    <source>
        <dbReference type="SAM" id="Phobius"/>
    </source>
</evidence>
<evidence type="ECO:0000313" key="2">
    <source>
        <dbReference type="EMBL" id="MFC5402514.1"/>
    </source>
</evidence>
<keyword evidence="1" id="KW-0472">Membrane</keyword>